<feature type="transmembrane region" description="Helical" evidence="1">
    <location>
        <begin position="80"/>
        <end position="105"/>
    </location>
</feature>
<dbReference type="OrthoDB" id="1249553at2"/>
<dbReference type="STRING" id="1302689.RG47T_1155"/>
<dbReference type="Proteomes" id="UP000186720">
    <property type="component" value="Unassembled WGS sequence"/>
</dbReference>
<keyword evidence="1" id="KW-0472">Membrane</keyword>
<name>A0A1Q5ZV99_9SPHI</name>
<accession>A0A1Q5ZV99</accession>
<evidence type="ECO:0000313" key="4">
    <source>
        <dbReference type="Proteomes" id="UP000186720"/>
    </source>
</evidence>
<feature type="transmembrane region" description="Helical" evidence="1">
    <location>
        <begin position="120"/>
        <end position="140"/>
    </location>
</feature>
<feature type="domain" description="HTH LytTR-type" evidence="2">
    <location>
        <begin position="186"/>
        <end position="295"/>
    </location>
</feature>
<organism evidence="3 4">
    <name type="scientific">Mucilaginibacter polytrichastri</name>
    <dbReference type="NCBI Taxonomy" id="1302689"/>
    <lineage>
        <taxon>Bacteria</taxon>
        <taxon>Pseudomonadati</taxon>
        <taxon>Bacteroidota</taxon>
        <taxon>Sphingobacteriia</taxon>
        <taxon>Sphingobacteriales</taxon>
        <taxon>Sphingobacteriaceae</taxon>
        <taxon>Mucilaginibacter</taxon>
    </lineage>
</organism>
<evidence type="ECO:0000259" key="2">
    <source>
        <dbReference type="SMART" id="SM00850"/>
    </source>
</evidence>
<dbReference type="SMART" id="SM00850">
    <property type="entry name" value="LytTR"/>
    <property type="match status" value="1"/>
</dbReference>
<evidence type="ECO:0000256" key="1">
    <source>
        <dbReference type="SAM" id="Phobius"/>
    </source>
</evidence>
<dbReference type="GO" id="GO:0003677">
    <property type="term" value="F:DNA binding"/>
    <property type="evidence" value="ECO:0007669"/>
    <property type="project" value="InterPro"/>
</dbReference>
<dbReference type="Pfam" id="PF04397">
    <property type="entry name" value="LytTR"/>
    <property type="match status" value="1"/>
</dbReference>
<keyword evidence="4" id="KW-1185">Reference proteome</keyword>
<dbReference type="InterPro" id="IPR007492">
    <property type="entry name" value="LytTR_DNA-bd_dom"/>
</dbReference>
<dbReference type="AlphaFoldDB" id="A0A1Q5ZV99"/>
<keyword evidence="1" id="KW-0812">Transmembrane</keyword>
<evidence type="ECO:0000313" key="3">
    <source>
        <dbReference type="EMBL" id="OKS85709.1"/>
    </source>
</evidence>
<reference evidence="3 4" key="1">
    <citation type="submission" date="2016-11" db="EMBL/GenBank/DDBJ databases">
        <title>Whole Genome Sequencing of Mucilaginibacter polytrichastri RG4-7(T) isolated from the moss sample.</title>
        <authorList>
            <person name="Li Y."/>
        </authorList>
    </citation>
    <scope>NUCLEOTIDE SEQUENCE [LARGE SCALE GENOMIC DNA]</scope>
    <source>
        <strain evidence="3 4">RG4-7</strain>
    </source>
</reference>
<feature type="transmembrane region" description="Helical" evidence="1">
    <location>
        <begin position="12"/>
        <end position="29"/>
    </location>
</feature>
<proteinExistence type="predicted"/>
<keyword evidence="1" id="KW-1133">Transmembrane helix</keyword>
<feature type="transmembrane region" description="Helical" evidence="1">
    <location>
        <begin position="41"/>
        <end position="60"/>
    </location>
</feature>
<comment type="caution">
    <text evidence="3">The sequence shown here is derived from an EMBL/GenBank/DDBJ whole genome shotgun (WGS) entry which is preliminary data.</text>
</comment>
<dbReference type="RefSeq" id="WP_074488506.1">
    <property type="nucleotide sequence ID" value="NZ_FPAM01000002.1"/>
</dbReference>
<dbReference type="Gene3D" id="2.40.50.1020">
    <property type="entry name" value="LytTr DNA-binding domain"/>
    <property type="match status" value="1"/>
</dbReference>
<sequence>MKPIPYSSKKLRVLAALGGALYSVLYGHLNEILSALISPGFYWVLLFSFFIALVMVNIVYHTTIWLDTHYRWRAEPFMRLMLQILLSLGLPLLVDFTSMAIYFGANGYSILDNGFLGEDFMYIICFMVLLNIYYNCYFFFFKRETNPDKDTKQDNRETDATELPVPYEETKRPAVHQSVLNLDYRGTHIQLFIANILCVYSAERKTIIITNDNEKYIRNETISSMEKRLSKEGFCRISKGVIINLQVVNGYGKAKARNILHLVPILKYKEIFKVLGDEKLIVGRVYLTSFLQAFTKAQEEK</sequence>
<dbReference type="EMBL" id="MPPL01000001">
    <property type="protein sequence ID" value="OKS85709.1"/>
    <property type="molecule type" value="Genomic_DNA"/>
</dbReference>
<gene>
    <name evidence="3" type="ORF">RG47T_1155</name>
</gene>
<protein>
    <recommendedName>
        <fullName evidence="2">HTH LytTR-type domain-containing protein</fullName>
    </recommendedName>
</protein>